<protein>
    <submittedName>
        <fullName evidence="4">Sigma-54 interaction domain-containing protein</fullName>
    </submittedName>
</protein>
<dbReference type="RefSeq" id="WP_073478284.1">
    <property type="nucleotide sequence ID" value="NZ_FQZU01000037.1"/>
</dbReference>
<dbReference type="Proteomes" id="UP000183994">
    <property type="component" value="Unassembled WGS sequence"/>
</dbReference>
<evidence type="ECO:0000313" key="4">
    <source>
        <dbReference type="EMBL" id="SHK89368.1"/>
    </source>
</evidence>
<dbReference type="AlphaFoldDB" id="A0A1M6W6U8"/>
<keyword evidence="2" id="KW-0067">ATP-binding</keyword>
<evidence type="ECO:0000313" key="5">
    <source>
        <dbReference type="Proteomes" id="UP000183994"/>
    </source>
</evidence>
<feature type="domain" description="Sigma-54 factor interaction" evidence="3">
    <location>
        <begin position="201"/>
        <end position="468"/>
    </location>
</feature>
<dbReference type="EMBL" id="FQZU01000037">
    <property type="protein sequence ID" value="SHK89368.1"/>
    <property type="molecule type" value="Genomic_DNA"/>
</dbReference>
<proteinExistence type="predicted"/>
<dbReference type="InterPro" id="IPR002078">
    <property type="entry name" value="Sigma_54_int"/>
</dbReference>
<accession>A0A1M6W6U8</accession>
<dbReference type="Pfam" id="PF00158">
    <property type="entry name" value="Sigma54_activat"/>
    <property type="match status" value="2"/>
</dbReference>
<dbReference type="InterPro" id="IPR027417">
    <property type="entry name" value="P-loop_NTPase"/>
</dbReference>
<sequence>MGEKARPSVLKADDMNTATKLLGLATTGKPNTQSKPNKSALIAFLSDLETNYETMHFPDDDFTIFPKEYRYLDLDHAGKVYLDILMLLIENGDDVEKSVYSKKALKWLERQIKRYEIVGGVGDTNYRKMAGQMAAVFILTDNYYDFILTYRKHMMRYEKVSRIKKTLGDRQVRVYEKYFWGPFLGAVESKIKQFQDVGLKIFGNNPLLIHNFCLAILYARDDEPCLVVGETGTGKEIIAQMMHVFSPRECNNFVVRNVAGYPDTLFESEIFGVKGGAHTGVAKSRLGVLLKSCGRESLYGYQVTGKDSFSFKPIDGKPTNNPSHEELVPLSGTVFLDEVNSIGFDSQAKLLRAIEQKEIQVLGSEEVYKYRAKVICSANNEGIEGDFRWEGRQDFFFRFKQIVELPPLRSMIDSVPMIADVEVKNLSKKIGFNDDEFSCSKQAVSKLQDYDWPGNFRQMSNVLYRAIRKAELDGRRKIKAKDIEGLRMTDNEMKSLKHFFDDLTWDQLQIKYVDYLLEKFEGNKSRAGRAAGKMSRQFIDTVLKKKANIGKSYDAS</sequence>
<reference evidence="5" key="1">
    <citation type="submission" date="2016-11" db="EMBL/GenBank/DDBJ databases">
        <authorList>
            <person name="Varghese N."/>
            <person name="Submissions S."/>
        </authorList>
    </citation>
    <scope>NUCLEOTIDE SEQUENCE [LARGE SCALE GENOMIC DNA]</scope>
    <source>
        <strain evidence="5">DSM 16219</strain>
    </source>
</reference>
<dbReference type="GO" id="GO:0005524">
    <property type="term" value="F:ATP binding"/>
    <property type="evidence" value="ECO:0007669"/>
    <property type="project" value="UniProtKB-KW"/>
</dbReference>
<dbReference type="PANTHER" id="PTHR32071">
    <property type="entry name" value="TRANSCRIPTIONAL REGULATORY PROTEIN"/>
    <property type="match status" value="1"/>
</dbReference>
<dbReference type="STRING" id="1121393.SAMN02745216_04263"/>
<organism evidence="4 5">
    <name type="scientific">Desulfatibacillum alkenivorans DSM 16219</name>
    <dbReference type="NCBI Taxonomy" id="1121393"/>
    <lineage>
        <taxon>Bacteria</taxon>
        <taxon>Pseudomonadati</taxon>
        <taxon>Thermodesulfobacteriota</taxon>
        <taxon>Desulfobacteria</taxon>
        <taxon>Desulfobacterales</taxon>
        <taxon>Desulfatibacillaceae</taxon>
        <taxon>Desulfatibacillum</taxon>
    </lineage>
</organism>
<dbReference type="Pfam" id="PF25601">
    <property type="entry name" value="AAA_lid_14"/>
    <property type="match status" value="1"/>
</dbReference>
<dbReference type="PROSITE" id="PS50045">
    <property type="entry name" value="SIGMA54_INTERACT_4"/>
    <property type="match status" value="1"/>
</dbReference>
<keyword evidence="5" id="KW-1185">Reference proteome</keyword>
<evidence type="ECO:0000256" key="1">
    <source>
        <dbReference type="ARBA" id="ARBA00022741"/>
    </source>
</evidence>
<name>A0A1M6W6U8_9BACT</name>
<dbReference type="InterPro" id="IPR058031">
    <property type="entry name" value="AAA_lid_NorR"/>
</dbReference>
<dbReference type="Gene3D" id="1.10.8.60">
    <property type="match status" value="1"/>
</dbReference>
<evidence type="ECO:0000259" key="3">
    <source>
        <dbReference type="PROSITE" id="PS50045"/>
    </source>
</evidence>
<dbReference type="Gene3D" id="3.40.50.300">
    <property type="entry name" value="P-loop containing nucleotide triphosphate hydrolases"/>
    <property type="match status" value="2"/>
</dbReference>
<gene>
    <name evidence="4" type="ORF">SAMN02745216_04263</name>
</gene>
<dbReference type="SUPFAM" id="SSF52540">
    <property type="entry name" value="P-loop containing nucleoside triphosphate hydrolases"/>
    <property type="match status" value="1"/>
</dbReference>
<dbReference type="GO" id="GO:0006355">
    <property type="term" value="P:regulation of DNA-templated transcription"/>
    <property type="evidence" value="ECO:0007669"/>
    <property type="project" value="InterPro"/>
</dbReference>
<keyword evidence="1" id="KW-0547">Nucleotide-binding</keyword>
<dbReference type="OrthoDB" id="9761019at2"/>
<evidence type="ECO:0000256" key="2">
    <source>
        <dbReference type="ARBA" id="ARBA00022840"/>
    </source>
</evidence>